<name>A0A7X2P667_9FIRM</name>
<feature type="domain" description="DUF3786" evidence="1">
    <location>
        <begin position="34"/>
        <end position="211"/>
    </location>
</feature>
<evidence type="ECO:0000259" key="1">
    <source>
        <dbReference type="Pfam" id="PF12654"/>
    </source>
</evidence>
<reference evidence="2 3" key="1">
    <citation type="submission" date="2019-08" db="EMBL/GenBank/DDBJ databases">
        <title>In-depth cultivation of the pig gut microbiome towards novel bacterial diversity and tailored functional studies.</title>
        <authorList>
            <person name="Wylensek D."/>
            <person name="Hitch T.C.A."/>
            <person name="Clavel T."/>
        </authorList>
    </citation>
    <scope>NUCLEOTIDE SEQUENCE [LARGE SCALE GENOMIC DNA]</scope>
    <source>
        <strain evidence="2 3">Oil+RF-744-WCA-WT-13</strain>
    </source>
</reference>
<evidence type="ECO:0000313" key="3">
    <source>
        <dbReference type="Proteomes" id="UP000466864"/>
    </source>
</evidence>
<protein>
    <submittedName>
        <fullName evidence="2">DUF3786 domain-containing protein</fullName>
    </submittedName>
</protein>
<evidence type="ECO:0000313" key="2">
    <source>
        <dbReference type="EMBL" id="MST80955.1"/>
    </source>
</evidence>
<keyword evidence="3" id="KW-1185">Reference proteome</keyword>
<proteinExistence type="predicted"/>
<dbReference type="RefSeq" id="WP_154456766.1">
    <property type="nucleotide sequence ID" value="NZ_VUMV01000001.1"/>
</dbReference>
<organism evidence="2 3">
    <name type="scientific">Bilifractor porci</name>
    <dbReference type="NCBI Taxonomy" id="2606636"/>
    <lineage>
        <taxon>Bacteria</taxon>
        <taxon>Bacillati</taxon>
        <taxon>Bacillota</taxon>
        <taxon>Clostridia</taxon>
        <taxon>Lachnospirales</taxon>
        <taxon>Lachnospiraceae</taxon>
        <taxon>Bilifractor</taxon>
    </lineage>
</organism>
<dbReference type="Pfam" id="PF12654">
    <property type="entry name" value="DUF3786"/>
    <property type="match status" value="1"/>
</dbReference>
<dbReference type="AlphaFoldDB" id="A0A7X2P667"/>
<sequence length="222" mass="25220">MDKEKVTGSAPAEYKDNLHGQPLEFYGEKFREADPQEIADRLHLPFNRETGELCIRFLGKKYHISHPDFHITMAEPGMDALSGSDSARILMLRYLCLSSPAPATGEFLSFRDMPGGDLYFKQFQGRCIFRLIGKYGKRINVFREICEKFGAKKVDYADACYDFELFEGLFVRLILWEGDEEFPASAQILFSSNFSTAFETYDLAEIGGILIGAMGGMEKFHE</sequence>
<comment type="caution">
    <text evidence="2">The sequence shown here is derived from an EMBL/GenBank/DDBJ whole genome shotgun (WGS) entry which is preliminary data.</text>
</comment>
<gene>
    <name evidence="2" type="ORF">FYJ60_01205</name>
</gene>
<dbReference type="EMBL" id="VUMV01000001">
    <property type="protein sequence ID" value="MST80955.1"/>
    <property type="molecule type" value="Genomic_DNA"/>
</dbReference>
<accession>A0A7X2P667</accession>
<dbReference type="InterPro" id="IPR024264">
    <property type="entry name" value="DUF3786"/>
</dbReference>
<dbReference type="Proteomes" id="UP000466864">
    <property type="component" value="Unassembled WGS sequence"/>
</dbReference>